<evidence type="ECO:0000313" key="3">
    <source>
        <dbReference type="Proteomes" id="UP001158576"/>
    </source>
</evidence>
<protein>
    <submittedName>
        <fullName evidence="2">Oidioi.mRNA.OKI2018_I69.PAR.g10830.t1.cds</fullName>
    </submittedName>
</protein>
<proteinExistence type="predicted"/>
<keyword evidence="1" id="KW-0472">Membrane</keyword>
<accession>A0ABN7RW77</accession>
<keyword evidence="1" id="KW-0812">Transmembrane</keyword>
<feature type="transmembrane region" description="Helical" evidence="1">
    <location>
        <begin position="55"/>
        <end position="79"/>
    </location>
</feature>
<reference evidence="2 3" key="1">
    <citation type="submission" date="2021-04" db="EMBL/GenBank/DDBJ databases">
        <authorList>
            <person name="Bliznina A."/>
        </authorList>
    </citation>
    <scope>NUCLEOTIDE SEQUENCE [LARGE SCALE GENOMIC DNA]</scope>
</reference>
<evidence type="ECO:0000313" key="2">
    <source>
        <dbReference type="EMBL" id="CAG5085177.1"/>
    </source>
</evidence>
<name>A0ABN7RW77_OIKDI</name>
<gene>
    <name evidence="2" type="ORF">OKIOD_LOCUS2388</name>
</gene>
<organism evidence="2 3">
    <name type="scientific">Oikopleura dioica</name>
    <name type="common">Tunicate</name>
    <dbReference type="NCBI Taxonomy" id="34765"/>
    <lineage>
        <taxon>Eukaryota</taxon>
        <taxon>Metazoa</taxon>
        <taxon>Chordata</taxon>
        <taxon>Tunicata</taxon>
        <taxon>Appendicularia</taxon>
        <taxon>Copelata</taxon>
        <taxon>Oikopleuridae</taxon>
        <taxon>Oikopleura</taxon>
    </lineage>
</organism>
<sequence>MGKISLLQAPTLEITCDDDDMFLGDYDSDGFSDDDNEYDDEEEDLLDDKQLKREFIFYWMIIVPLGLALIVFICVVPWLTQTSIVMVPCCICDDDFKLQLHEYNEDDKTSIEDFIAANTGKVNIEGSNKTKLEPPHQSLCLKVAAQYFIPAYYRTLHSENLNQTEAQSLMGQREVCPSNRFENLRLIEQDASVDEPNNWRVYDITSNTLYKEILAGDDFSSQTCTQDFSYNSDCSVEYDRMTKMIDGEEHLIRSEGNSTTLNLYCN</sequence>
<evidence type="ECO:0000256" key="1">
    <source>
        <dbReference type="SAM" id="Phobius"/>
    </source>
</evidence>
<keyword evidence="1" id="KW-1133">Transmembrane helix</keyword>
<keyword evidence="3" id="KW-1185">Reference proteome</keyword>
<dbReference type="EMBL" id="OU015568">
    <property type="protein sequence ID" value="CAG5085177.1"/>
    <property type="molecule type" value="Genomic_DNA"/>
</dbReference>
<dbReference type="Proteomes" id="UP001158576">
    <property type="component" value="Chromosome PAR"/>
</dbReference>